<keyword evidence="3" id="KW-0472">Membrane</keyword>
<keyword evidence="3" id="KW-0812">Transmembrane</keyword>
<proteinExistence type="inferred from homology"/>
<dbReference type="Gene3D" id="1.10.10.1320">
    <property type="entry name" value="Anti-sigma factor, zinc-finger domain"/>
    <property type="match status" value="1"/>
</dbReference>
<comment type="similarity">
    <text evidence="1">Belongs to the zinc-associated anti-sigma factor (ZAS) superfamily. Anti-sigma-W factor family.</text>
</comment>
<comment type="caution">
    <text evidence="5">The sequence shown here is derived from an EMBL/GenBank/DDBJ whole genome shotgun (WGS) entry which is preliminary data.</text>
</comment>
<dbReference type="InterPro" id="IPR027383">
    <property type="entry name" value="Znf_put"/>
</dbReference>
<organism evidence="5 6">
    <name type="scientific">Desulfotomaculum copahuensis</name>
    <dbReference type="NCBI Taxonomy" id="1838280"/>
    <lineage>
        <taxon>Bacteria</taxon>
        <taxon>Bacillati</taxon>
        <taxon>Bacillota</taxon>
        <taxon>Clostridia</taxon>
        <taxon>Eubacteriales</taxon>
        <taxon>Desulfotomaculaceae</taxon>
        <taxon>Desulfotomaculum</taxon>
    </lineage>
</organism>
<dbReference type="Proteomes" id="UP000078532">
    <property type="component" value="Unassembled WGS sequence"/>
</dbReference>
<keyword evidence="3" id="KW-1133">Transmembrane helix</keyword>
<evidence type="ECO:0000313" key="6">
    <source>
        <dbReference type="Proteomes" id="UP000078532"/>
    </source>
</evidence>
<dbReference type="Pfam" id="PF13490">
    <property type="entry name" value="zf-HC2"/>
    <property type="match status" value="1"/>
</dbReference>
<dbReference type="InterPro" id="IPR041916">
    <property type="entry name" value="Anti_sigma_zinc_sf"/>
</dbReference>
<evidence type="ECO:0000313" key="5">
    <source>
        <dbReference type="EMBL" id="OAT80748.1"/>
    </source>
</evidence>
<evidence type="ECO:0000256" key="1">
    <source>
        <dbReference type="ARBA" id="ARBA00024353"/>
    </source>
</evidence>
<evidence type="ECO:0000259" key="4">
    <source>
        <dbReference type="Pfam" id="PF13490"/>
    </source>
</evidence>
<dbReference type="STRING" id="1838280.A6M21_12935"/>
<feature type="transmembrane region" description="Helical" evidence="3">
    <location>
        <begin position="88"/>
        <end position="109"/>
    </location>
</feature>
<gene>
    <name evidence="5" type="ORF">A6M21_12935</name>
</gene>
<feature type="domain" description="Putative zinc-finger" evidence="4">
    <location>
        <begin position="8"/>
        <end position="39"/>
    </location>
</feature>
<reference evidence="5 6" key="1">
    <citation type="submission" date="2016-04" db="EMBL/GenBank/DDBJ databases">
        <authorList>
            <person name="Evans L.H."/>
            <person name="Alamgir A."/>
            <person name="Owens N."/>
            <person name="Weber N.D."/>
            <person name="Virtaneva K."/>
            <person name="Barbian K."/>
            <person name="Babar A."/>
            <person name="Rosenke K."/>
        </authorList>
    </citation>
    <scope>NUCLEOTIDE SEQUENCE [LARGE SCALE GENOMIC DNA]</scope>
    <source>
        <strain evidence="5 6">LMa1</strain>
    </source>
</reference>
<sequence length="207" mass="22184">MNKHCDYWRELIPEYLDGELPARTAGEMARHLGSCPACRRELARWQSLFALLDLPEEEPAPALTAGIMAKLEESAPPSVYPGYRPAGALGLALCLLLALAAGFLGWLWAGAPVPALPKAIGVLFRILDDLWHSFAPGGFIHTGTGEAAGMLQGWAAVAGRVVWLFWAIGETLLVLARSLSAGIWLIMGALGLACGLMLNRAMRPGTR</sequence>
<dbReference type="RefSeq" id="WP_066669481.1">
    <property type="nucleotide sequence ID" value="NZ_LYVF01000174.1"/>
</dbReference>
<feature type="transmembrane region" description="Helical" evidence="3">
    <location>
        <begin position="181"/>
        <end position="198"/>
    </location>
</feature>
<protein>
    <recommendedName>
        <fullName evidence="2">Anti-sigma-W factor RsiW</fullName>
    </recommendedName>
</protein>
<evidence type="ECO:0000256" key="2">
    <source>
        <dbReference type="ARBA" id="ARBA00024438"/>
    </source>
</evidence>
<keyword evidence="6" id="KW-1185">Reference proteome</keyword>
<dbReference type="OrthoDB" id="9808253at2"/>
<accession>A0A1B7LCU5</accession>
<name>A0A1B7LCU5_9FIRM</name>
<dbReference type="AlphaFoldDB" id="A0A1B7LCU5"/>
<evidence type="ECO:0000256" key="3">
    <source>
        <dbReference type="SAM" id="Phobius"/>
    </source>
</evidence>
<dbReference type="EMBL" id="LYVF01000174">
    <property type="protein sequence ID" value="OAT80748.1"/>
    <property type="molecule type" value="Genomic_DNA"/>
</dbReference>